<gene>
    <name evidence="1" type="ORF">UFOPK4366_00690</name>
</gene>
<proteinExistence type="predicted"/>
<protein>
    <submittedName>
        <fullName evidence="1">Unannotated protein</fullName>
    </submittedName>
</protein>
<name>A0A6J7UES8_9ZZZZ</name>
<dbReference type="EMBL" id="CAFBQS010000123">
    <property type="protein sequence ID" value="CAB5064609.1"/>
    <property type="molecule type" value="Genomic_DNA"/>
</dbReference>
<sequence>MSQLVLEKRNLASMVEDEKLLKLGIVIVTVIELVSASCFEMVRFPGTGKDGATETGICVVKILWVDPIALVALTKQPRVLPAILINRSLLTNRRSEVDIGAPINPLPFASVIPQLFCTDSIFEVEVCEPSQTM</sequence>
<organism evidence="1">
    <name type="scientific">freshwater metagenome</name>
    <dbReference type="NCBI Taxonomy" id="449393"/>
    <lineage>
        <taxon>unclassified sequences</taxon>
        <taxon>metagenomes</taxon>
        <taxon>ecological metagenomes</taxon>
    </lineage>
</organism>
<reference evidence="1" key="1">
    <citation type="submission" date="2020-05" db="EMBL/GenBank/DDBJ databases">
        <authorList>
            <person name="Chiriac C."/>
            <person name="Salcher M."/>
            <person name="Ghai R."/>
            <person name="Kavagutti S V."/>
        </authorList>
    </citation>
    <scope>NUCLEOTIDE SEQUENCE</scope>
</reference>
<evidence type="ECO:0000313" key="1">
    <source>
        <dbReference type="EMBL" id="CAB5064609.1"/>
    </source>
</evidence>
<accession>A0A6J7UES8</accession>
<dbReference type="AlphaFoldDB" id="A0A6J7UES8"/>